<dbReference type="InterPro" id="IPR002347">
    <property type="entry name" value="SDR_fam"/>
</dbReference>
<proteinExistence type="inferred from homology"/>
<dbReference type="GO" id="GO:0016491">
    <property type="term" value="F:oxidoreductase activity"/>
    <property type="evidence" value="ECO:0007669"/>
    <property type="project" value="UniProtKB-KW"/>
</dbReference>
<dbReference type="AlphaFoldDB" id="A0A2G7G750"/>
<keyword evidence="2" id="KW-0560">Oxidoreductase</keyword>
<evidence type="ECO:0000313" key="4">
    <source>
        <dbReference type="Proteomes" id="UP000231358"/>
    </source>
</evidence>
<dbReference type="PANTHER" id="PTHR43976:SF16">
    <property type="entry name" value="SHORT-CHAIN DEHYDROGENASE_REDUCTASE FAMILY PROTEIN"/>
    <property type="match status" value="1"/>
</dbReference>
<comment type="similarity">
    <text evidence="1">Belongs to the short-chain dehydrogenases/reductases (SDR) family.</text>
</comment>
<keyword evidence="4" id="KW-1185">Reference proteome</keyword>
<protein>
    <submittedName>
        <fullName evidence="3">Short-chain dehydrogenase</fullName>
    </submittedName>
</protein>
<dbReference type="STRING" id="656916.A0A2G7G750"/>
<comment type="caution">
    <text evidence="3">The sequence shown here is derived from an EMBL/GenBank/DDBJ whole genome shotgun (WGS) entry which is preliminary data.</text>
</comment>
<name>A0A2G7G750_9EURO</name>
<sequence>MSDNPPFPESPRPQFPNHNEPRVWVITAGDSPIGISVTRQILAHGDYALVGLAHSSLERDECRRDEFESFLAEIDSHGHEGWRQRFKSVPFDIRCALQGCLQMNSLWSIGYKGEQRELTFIVQDDRRMSGTCADAVTTFGKVDILLCCTSQTLVGAVEEFGASQQTLNMVRDQFEINYFGPLSIIKAALPHMRKQKTGHIMILSGITAHIGTPGLGMYCAAGWALEGFCDSLAYEIAPFNLKLTIFQCSIEIGILTNLVTSVPPIVPAYSPSSNQAPLFRGMLNRLVPRLPNTHTETNGAQETGQVASVENGPFSRPEVTSMYPPLSPAHMEVLVAETVYAITAIGGHENPPSRHIVGQEGVASVKEKLKTVSEELEDFIQSSYAVDYAAGGDQKRASKEENIFGMGTGNGGV</sequence>
<dbReference type="InterPro" id="IPR051911">
    <property type="entry name" value="SDR_oxidoreductase"/>
</dbReference>
<dbReference type="PANTHER" id="PTHR43976">
    <property type="entry name" value="SHORT CHAIN DEHYDROGENASE"/>
    <property type="match status" value="1"/>
</dbReference>
<dbReference type="InterPro" id="IPR036291">
    <property type="entry name" value="NAD(P)-bd_dom_sf"/>
</dbReference>
<dbReference type="EMBL" id="NEXV01000122">
    <property type="protein sequence ID" value="PIG87891.1"/>
    <property type="molecule type" value="Genomic_DNA"/>
</dbReference>
<evidence type="ECO:0000256" key="2">
    <source>
        <dbReference type="ARBA" id="ARBA00023002"/>
    </source>
</evidence>
<gene>
    <name evidence="3" type="ORF">AARAC_000926</name>
</gene>
<dbReference type="Pfam" id="PF00106">
    <property type="entry name" value="adh_short"/>
    <property type="match status" value="1"/>
</dbReference>
<dbReference type="PRINTS" id="PR00081">
    <property type="entry name" value="GDHRDH"/>
</dbReference>
<evidence type="ECO:0000313" key="3">
    <source>
        <dbReference type="EMBL" id="PIG87891.1"/>
    </source>
</evidence>
<dbReference type="Gene3D" id="3.40.50.720">
    <property type="entry name" value="NAD(P)-binding Rossmann-like Domain"/>
    <property type="match status" value="1"/>
</dbReference>
<organism evidence="3 4">
    <name type="scientific">Aspergillus arachidicola</name>
    <dbReference type="NCBI Taxonomy" id="656916"/>
    <lineage>
        <taxon>Eukaryota</taxon>
        <taxon>Fungi</taxon>
        <taxon>Dikarya</taxon>
        <taxon>Ascomycota</taxon>
        <taxon>Pezizomycotina</taxon>
        <taxon>Eurotiomycetes</taxon>
        <taxon>Eurotiomycetidae</taxon>
        <taxon>Eurotiales</taxon>
        <taxon>Aspergillaceae</taxon>
        <taxon>Aspergillus</taxon>
        <taxon>Aspergillus subgen. Circumdati</taxon>
    </lineage>
</organism>
<reference evidence="3 4" key="1">
    <citation type="submission" date="2017-05" db="EMBL/GenBank/DDBJ databases">
        <title>Genome sequence for an aflatoxigenic pathogen of Argentinian peanut, Aspergillus arachidicola.</title>
        <authorList>
            <person name="Moore G."/>
            <person name="Beltz S.B."/>
            <person name="Mack B.M."/>
        </authorList>
    </citation>
    <scope>NUCLEOTIDE SEQUENCE [LARGE SCALE GENOMIC DNA]</scope>
    <source>
        <strain evidence="3 4">CBS 117610</strain>
    </source>
</reference>
<dbReference type="SUPFAM" id="SSF51735">
    <property type="entry name" value="NAD(P)-binding Rossmann-fold domains"/>
    <property type="match status" value="1"/>
</dbReference>
<dbReference type="Proteomes" id="UP000231358">
    <property type="component" value="Unassembled WGS sequence"/>
</dbReference>
<accession>A0A2G7G750</accession>
<evidence type="ECO:0000256" key="1">
    <source>
        <dbReference type="ARBA" id="ARBA00006484"/>
    </source>
</evidence>